<keyword evidence="2" id="KW-1185">Reference proteome</keyword>
<dbReference type="Proteomes" id="UP001169027">
    <property type="component" value="Unassembled WGS sequence"/>
</dbReference>
<comment type="caution">
    <text evidence="1">The sequence shown here is derived from an EMBL/GenBank/DDBJ whole genome shotgun (WGS) entry which is preliminary data.</text>
</comment>
<evidence type="ECO:0000313" key="1">
    <source>
        <dbReference type="EMBL" id="MDO1533572.1"/>
    </source>
</evidence>
<accession>A0ABT8S6G0</accession>
<reference evidence="1" key="1">
    <citation type="submission" date="2023-06" db="EMBL/GenBank/DDBJ databases">
        <authorList>
            <person name="Jiang Y."/>
            <person name="Liu Q."/>
        </authorList>
    </citation>
    <scope>NUCLEOTIDE SEQUENCE</scope>
    <source>
        <strain evidence="1">CGMCC 1.12090</strain>
    </source>
</reference>
<gene>
    <name evidence="1" type="ORF">Q2T77_14850</name>
</gene>
<dbReference type="EMBL" id="JAUKVY010000009">
    <property type="protein sequence ID" value="MDO1533572.1"/>
    <property type="molecule type" value="Genomic_DNA"/>
</dbReference>
<sequence>MRLLEALEDLAACLRVAARCSPADFPKWSDAPSSHFAEIERLWSDIRPWLRRDLSAANEVSECLGAMTSAFETGDAVRVREIAEALSRMDLVGLR</sequence>
<protein>
    <submittedName>
        <fullName evidence="1">Uncharacterized protein</fullName>
    </submittedName>
</protein>
<proteinExistence type="predicted"/>
<dbReference type="RefSeq" id="WP_301810345.1">
    <property type="nucleotide sequence ID" value="NZ_JAUJZH010000009.1"/>
</dbReference>
<evidence type="ECO:0000313" key="2">
    <source>
        <dbReference type="Proteomes" id="UP001169027"/>
    </source>
</evidence>
<name>A0ABT8S6G0_9BURK</name>
<organism evidence="1 2">
    <name type="scientific">Variovorax ginsengisoli</name>
    <dbReference type="NCBI Taxonomy" id="363844"/>
    <lineage>
        <taxon>Bacteria</taxon>
        <taxon>Pseudomonadati</taxon>
        <taxon>Pseudomonadota</taxon>
        <taxon>Betaproteobacteria</taxon>
        <taxon>Burkholderiales</taxon>
        <taxon>Comamonadaceae</taxon>
        <taxon>Variovorax</taxon>
    </lineage>
</organism>